<evidence type="ECO:0000313" key="1">
    <source>
        <dbReference type="EMBL" id="CAB0034167.1"/>
    </source>
</evidence>
<dbReference type="AlphaFoldDB" id="A0A6H5I878"/>
<sequence>MKYFLDLSIQITMKIRWKVKSSLFPSILAPDKKPTEISCIVYGRDVEFLRKYHKYELEASQIEPNQTCYFFFSRPVQAKDRVSHNYIECSTLYMLFPRSRLQISPRNRSDCSSRSRMSSSDCIIILNGLEDKYIRTSSRPYGPSEKKLSFYFLLHCGNVHQPNSMIYIFFFQDSTKKPSARSGDDDESSPPLPHCCFERGPRRSITQSVPKKAWKSLRCREILMIERYRTVLTHLRAICADSLTASGLDRGRIYIEISPSCSRAARAHVQTDKRIRVCKYAAKPRLQVNLRYSSSAGSGVGGAIGKSRSSQQTVVDIRSGLAHEAERGRRYAESHVLRVVALLYTYSHITLPAEVEGTRSLIYLPCLSLSLLHELRGLAREEVKRVYMNSYFPRMPSCSRRREEET</sequence>
<organism evidence="1 2">
    <name type="scientific">Trichogramma brassicae</name>
    <dbReference type="NCBI Taxonomy" id="86971"/>
    <lineage>
        <taxon>Eukaryota</taxon>
        <taxon>Metazoa</taxon>
        <taxon>Ecdysozoa</taxon>
        <taxon>Arthropoda</taxon>
        <taxon>Hexapoda</taxon>
        <taxon>Insecta</taxon>
        <taxon>Pterygota</taxon>
        <taxon>Neoptera</taxon>
        <taxon>Endopterygota</taxon>
        <taxon>Hymenoptera</taxon>
        <taxon>Apocrita</taxon>
        <taxon>Proctotrupomorpha</taxon>
        <taxon>Chalcidoidea</taxon>
        <taxon>Trichogrammatidae</taxon>
        <taxon>Trichogramma</taxon>
    </lineage>
</organism>
<dbReference type="Proteomes" id="UP000479190">
    <property type="component" value="Unassembled WGS sequence"/>
</dbReference>
<accession>A0A6H5I878</accession>
<gene>
    <name evidence="1" type="ORF">TBRA_LOCUS6065</name>
</gene>
<proteinExistence type="predicted"/>
<evidence type="ECO:0000313" key="2">
    <source>
        <dbReference type="Proteomes" id="UP000479190"/>
    </source>
</evidence>
<name>A0A6H5I878_9HYME</name>
<dbReference type="EMBL" id="CADCXV010000734">
    <property type="protein sequence ID" value="CAB0034167.1"/>
    <property type="molecule type" value="Genomic_DNA"/>
</dbReference>
<keyword evidence="2" id="KW-1185">Reference proteome</keyword>
<reference evidence="1 2" key="1">
    <citation type="submission" date="2020-02" db="EMBL/GenBank/DDBJ databases">
        <authorList>
            <person name="Ferguson B K."/>
        </authorList>
    </citation>
    <scope>NUCLEOTIDE SEQUENCE [LARGE SCALE GENOMIC DNA]</scope>
</reference>
<protein>
    <submittedName>
        <fullName evidence="1">Uncharacterized protein</fullName>
    </submittedName>
</protein>